<evidence type="ECO:0000256" key="1">
    <source>
        <dbReference type="SAM" id="Phobius"/>
    </source>
</evidence>
<evidence type="ECO:0000259" key="2">
    <source>
        <dbReference type="Pfam" id="PF13490"/>
    </source>
</evidence>
<dbReference type="Gene3D" id="2.40.128.660">
    <property type="entry name" value="Uncharacterised protein PF15525, DUF4652"/>
    <property type="match status" value="1"/>
</dbReference>
<keyword evidence="1" id="KW-1133">Transmembrane helix</keyword>
<dbReference type="EMBL" id="PTIS01000006">
    <property type="protein sequence ID" value="PPK48586.1"/>
    <property type="molecule type" value="Genomic_DNA"/>
</dbReference>
<protein>
    <submittedName>
        <fullName evidence="3">Putative zinc finger protein</fullName>
    </submittedName>
</protein>
<dbReference type="AlphaFoldDB" id="A0A2S6FYF2"/>
<gene>
    <name evidence="3" type="ORF">BD821_106108</name>
</gene>
<comment type="caution">
    <text evidence="3">The sequence shown here is derived from an EMBL/GenBank/DDBJ whole genome shotgun (WGS) entry which is preliminary data.</text>
</comment>
<keyword evidence="1" id="KW-0812">Transmembrane</keyword>
<dbReference type="OrthoDB" id="2882585at2"/>
<accession>A0A2S6FYF2</accession>
<dbReference type="InterPro" id="IPR027383">
    <property type="entry name" value="Znf_put"/>
</dbReference>
<proteinExistence type="predicted"/>
<feature type="transmembrane region" description="Helical" evidence="1">
    <location>
        <begin position="96"/>
        <end position="113"/>
    </location>
</feature>
<dbReference type="Pfam" id="PF13490">
    <property type="entry name" value="zf-HC2"/>
    <property type="match status" value="1"/>
</dbReference>
<sequence>MKCDVFRKKIYDYIEDNLQNDMKISMEEHINKCPNCRDIYEKEMGIENTLKDSLDINTTMFTNLRGDIVASIDKSRYSKSIPKKIKFHFFRNSKRYITLAVFAFVFLMSAPYLNRNIFNKDESLKMAIVDPKEDLNKDLKLKSENLGNKGMDISNEENRSSKEDRNTVVLEINKDEYKAISKRLADETYDKSEIIPLFTKETISYDYKPQDSTPWISSFNMDTSICIEGKGSYYLKDKSGSIIVRDNAKNEAWKISLEGKEKDKNYPMYLEWADDKNIFVIVGIENHDISPGGNLYSINLDTMKASLVYNPTANKEKITSVENNKDSLELKTISFNDDLKQEYHEEKRTINYKEVTNSKENSVTLLYDFSRNINEGNKDAALNLFEKNFKQEYKNYIGDIKDINKLNINRIVDVTDASLGKNNKYDFKVYGVMSDYEINTSADTKLKSSTYYNYFVLIKQKTDKNWSILQILTPPQN</sequence>
<feature type="domain" description="Putative zinc-finger" evidence="2">
    <location>
        <begin position="3"/>
        <end position="37"/>
    </location>
</feature>
<dbReference type="Proteomes" id="UP000239863">
    <property type="component" value="Unassembled WGS sequence"/>
</dbReference>
<evidence type="ECO:0000313" key="3">
    <source>
        <dbReference type="EMBL" id="PPK48586.1"/>
    </source>
</evidence>
<dbReference type="Pfam" id="PF15525">
    <property type="entry name" value="DUF4652"/>
    <property type="match status" value="1"/>
</dbReference>
<evidence type="ECO:0000313" key="4">
    <source>
        <dbReference type="Proteomes" id="UP000239863"/>
    </source>
</evidence>
<organism evidence="3 4">
    <name type="scientific">Clostridium algidicarnis DSM 15099</name>
    <dbReference type="NCBI Taxonomy" id="1121295"/>
    <lineage>
        <taxon>Bacteria</taxon>
        <taxon>Bacillati</taxon>
        <taxon>Bacillota</taxon>
        <taxon>Clostridia</taxon>
        <taxon>Eubacteriales</taxon>
        <taxon>Clostridiaceae</taxon>
        <taxon>Clostridium</taxon>
    </lineage>
</organism>
<name>A0A2S6FYF2_9CLOT</name>
<reference evidence="3 4" key="1">
    <citation type="submission" date="2018-02" db="EMBL/GenBank/DDBJ databases">
        <title>Genomic Encyclopedia of Archaeal and Bacterial Type Strains, Phase II (KMG-II): from individual species to whole genera.</title>
        <authorList>
            <person name="Goeker M."/>
        </authorList>
    </citation>
    <scope>NUCLEOTIDE SEQUENCE [LARGE SCALE GENOMIC DNA]</scope>
    <source>
        <strain evidence="3 4">DSM 15099</strain>
    </source>
</reference>
<dbReference type="STRING" id="37659.GCA_000703125_00656"/>
<dbReference type="RefSeq" id="WP_104409726.1">
    <property type="nucleotide sequence ID" value="NZ_PTIS01000006.1"/>
</dbReference>
<keyword evidence="1" id="KW-0472">Membrane</keyword>
<dbReference type="InterPro" id="IPR028102">
    <property type="entry name" value="DUF4652"/>
</dbReference>